<organism evidence="2 3">
    <name type="scientific">Spirodela intermedia</name>
    <name type="common">Intermediate duckweed</name>
    <dbReference type="NCBI Taxonomy" id="51605"/>
    <lineage>
        <taxon>Eukaryota</taxon>
        <taxon>Viridiplantae</taxon>
        <taxon>Streptophyta</taxon>
        <taxon>Embryophyta</taxon>
        <taxon>Tracheophyta</taxon>
        <taxon>Spermatophyta</taxon>
        <taxon>Magnoliopsida</taxon>
        <taxon>Liliopsida</taxon>
        <taxon>Araceae</taxon>
        <taxon>Lemnoideae</taxon>
        <taxon>Spirodela</taxon>
    </lineage>
</organism>
<keyword evidence="1" id="KW-0472">Membrane</keyword>
<evidence type="ECO:0000313" key="2">
    <source>
        <dbReference type="EMBL" id="CAA7409572.1"/>
    </source>
</evidence>
<reference evidence="2" key="1">
    <citation type="submission" date="2020-02" db="EMBL/GenBank/DDBJ databases">
        <authorList>
            <person name="Scholz U."/>
            <person name="Mascher M."/>
            <person name="Fiebig A."/>
        </authorList>
    </citation>
    <scope>NUCLEOTIDE SEQUENCE</scope>
</reference>
<name>A0A7I8LI87_SPIIN</name>
<protein>
    <submittedName>
        <fullName evidence="2">Uncharacterized protein</fullName>
    </submittedName>
</protein>
<gene>
    <name evidence="2" type="ORF">SI8410_16020250</name>
</gene>
<dbReference type="AlphaFoldDB" id="A0A7I8LI87"/>
<dbReference type="EMBL" id="LR746279">
    <property type="protein sequence ID" value="CAA7409572.1"/>
    <property type="molecule type" value="Genomic_DNA"/>
</dbReference>
<accession>A0A7I8LI87</accession>
<sequence length="126" mass="12857">MVQILGSYEDGGTVFLLLEVALLAAMVIAAGNTTLGIIASVGRLRGVSAAALVAAAVSLVAAHVIPRLWLALAVVLRAPVGVVLVAATAAVATVTLVFAASLLLGEWLVVIWRGCKRISAFIVDVK</sequence>
<evidence type="ECO:0000313" key="3">
    <source>
        <dbReference type="Proteomes" id="UP000663760"/>
    </source>
</evidence>
<keyword evidence="1" id="KW-1133">Transmembrane helix</keyword>
<proteinExistence type="predicted"/>
<feature type="transmembrane region" description="Helical" evidence="1">
    <location>
        <begin position="20"/>
        <end position="42"/>
    </location>
</feature>
<keyword evidence="3" id="KW-1185">Reference proteome</keyword>
<feature type="transmembrane region" description="Helical" evidence="1">
    <location>
        <begin position="49"/>
        <end position="70"/>
    </location>
</feature>
<dbReference type="Proteomes" id="UP000663760">
    <property type="component" value="Chromosome 16"/>
</dbReference>
<evidence type="ECO:0000256" key="1">
    <source>
        <dbReference type="SAM" id="Phobius"/>
    </source>
</evidence>
<feature type="transmembrane region" description="Helical" evidence="1">
    <location>
        <begin position="82"/>
        <end position="109"/>
    </location>
</feature>
<keyword evidence="1" id="KW-0812">Transmembrane</keyword>